<comment type="subcellular location">
    <subcellularLocation>
        <location evidence="1">Cell membrane</location>
        <topology evidence="1">Multi-pass membrane protein</topology>
    </subcellularLocation>
</comment>
<feature type="transmembrane region" description="Helical" evidence="7">
    <location>
        <begin position="367"/>
        <end position="386"/>
    </location>
</feature>
<dbReference type="GO" id="GO:0005886">
    <property type="term" value="C:plasma membrane"/>
    <property type="evidence" value="ECO:0007669"/>
    <property type="project" value="UniProtKB-SubCell"/>
</dbReference>
<gene>
    <name evidence="9" type="ORF">H7C19_20365</name>
</gene>
<keyword evidence="3" id="KW-1003">Cell membrane</keyword>
<feature type="transmembrane region" description="Helical" evidence="7">
    <location>
        <begin position="81"/>
        <end position="101"/>
    </location>
</feature>
<dbReference type="InterPro" id="IPR011701">
    <property type="entry name" value="MFS"/>
</dbReference>
<accession>A0A7X0RT09</accession>
<dbReference type="RefSeq" id="WP_185670883.1">
    <property type="nucleotide sequence ID" value="NZ_JACJVP010000032.1"/>
</dbReference>
<feature type="transmembrane region" description="Helical" evidence="7">
    <location>
        <begin position="247"/>
        <end position="267"/>
    </location>
</feature>
<feature type="domain" description="Major facilitator superfamily (MFS) profile" evidence="8">
    <location>
        <begin position="15"/>
        <end position="391"/>
    </location>
</feature>
<protein>
    <submittedName>
        <fullName evidence="9">MFS transporter</fullName>
    </submittedName>
</protein>
<organism evidence="9 10">
    <name type="scientific">Cohnella nanjingensis</name>
    <dbReference type="NCBI Taxonomy" id="1387779"/>
    <lineage>
        <taxon>Bacteria</taxon>
        <taxon>Bacillati</taxon>
        <taxon>Bacillota</taxon>
        <taxon>Bacilli</taxon>
        <taxon>Bacillales</taxon>
        <taxon>Paenibacillaceae</taxon>
        <taxon>Cohnella</taxon>
    </lineage>
</organism>
<evidence type="ECO:0000256" key="7">
    <source>
        <dbReference type="SAM" id="Phobius"/>
    </source>
</evidence>
<dbReference type="CDD" id="cd17325">
    <property type="entry name" value="MFS_MdtG_SLC18_like"/>
    <property type="match status" value="1"/>
</dbReference>
<dbReference type="AlphaFoldDB" id="A0A7X0RT09"/>
<dbReference type="Gene3D" id="1.20.1250.20">
    <property type="entry name" value="MFS general substrate transporter like domains"/>
    <property type="match status" value="2"/>
</dbReference>
<evidence type="ECO:0000313" key="9">
    <source>
        <dbReference type="EMBL" id="MBB6673040.1"/>
    </source>
</evidence>
<keyword evidence="10" id="KW-1185">Reference proteome</keyword>
<dbReference type="InterPro" id="IPR020846">
    <property type="entry name" value="MFS_dom"/>
</dbReference>
<evidence type="ECO:0000256" key="4">
    <source>
        <dbReference type="ARBA" id="ARBA00022692"/>
    </source>
</evidence>
<sequence>MGYPSEAKRIGKSTSVVQLTFALFLTELVRSAFLLSFLPAYAAEQQMTIAAVGVAISVHYLADTVIKLVAGYALDRFPLRLILNVFLLLGLLGLFLSYGIIAPWAIIVGAALLGIGISPIWLLCLSLIREDQRGSQMGSVYTVWLAALGLGPVAVNFLIDRSYAMTFWLLAGIWIAGWALAAAKRIPFVQGSLSAAAVPLKQQMRDLRRKLSRMKPLVPGMIVQTLAAGLLVPVLPSFASRYLTLDYSSYSLVLMGGGLMTVLLLIPMGRLADKRGHQGLLIVGFAALAVSLGLLIYSRQFFSTFLLAACLGTAYAAVLPAWNALMSYFVPADQKATGWGVLSGIEGIGVILGPIAGGWMAERFDETVTVAVSALLLLAIALFYWIHPVRRYAPAYGDGRDEVEGGSIQHR</sequence>
<evidence type="ECO:0000256" key="2">
    <source>
        <dbReference type="ARBA" id="ARBA00022448"/>
    </source>
</evidence>
<keyword evidence="2" id="KW-0813">Transport</keyword>
<proteinExistence type="predicted"/>
<comment type="caution">
    <text evidence="9">The sequence shown here is derived from an EMBL/GenBank/DDBJ whole genome shotgun (WGS) entry which is preliminary data.</text>
</comment>
<keyword evidence="5 7" id="KW-1133">Transmembrane helix</keyword>
<feature type="transmembrane region" description="Helical" evidence="7">
    <location>
        <begin position="304"/>
        <end position="325"/>
    </location>
</feature>
<feature type="transmembrane region" description="Helical" evidence="7">
    <location>
        <begin position="21"/>
        <end position="42"/>
    </location>
</feature>
<dbReference type="Pfam" id="PF07690">
    <property type="entry name" value="MFS_1"/>
    <property type="match status" value="2"/>
</dbReference>
<dbReference type="PRINTS" id="PR01035">
    <property type="entry name" value="TCRTETA"/>
</dbReference>
<dbReference type="Proteomes" id="UP000547209">
    <property type="component" value="Unassembled WGS sequence"/>
</dbReference>
<keyword evidence="6 7" id="KW-0472">Membrane</keyword>
<feature type="transmembrane region" description="Helical" evidence="7">
    <location>
        <begin position="140"/>
        <end position="159"/>
    </location>
</feature>
<feature type="transmembrane region" description="Helical" evidence="7">
    <location>
        <begin position="48"/>
        <end position="69"/>
    </location>
</feature>
<reference evidence="9 10" key="1">
    <citation type="submission" date="2020-08" db="EMBL/GenBank/DDBJ databases">
        <title>Cohnella phylogeny.</title>
        <authorList>
            <person name="Dunlap C."/>
        </authorList>
    </citation>
    <scope>NUCLEOTIDE SEQUENCE [LARGE SCALE GENOMIC DNA]</scope>
    <source>
        <strain evidence="9 10">DSM 28246</strain>
    </source>
</reference>
<feature type="transmembrane region" description="Helical" evidence="7">
    <location>
        <begin position="165"/>
        <end position="183"/>
    </location>
</feature>
<evidence type="ECO:0000256" key="5">
    <source>
        <dbReference type="ARBA" id="ARBA00022989"/>
    </source>
</evidence>
<feature type="transmembrane region" description="Helical" evidence="7">
    <location>
        <begin position="217"/>
        <end position="235"/>
    </location>
</feature>
<evidence type="ECO:0000259" key="8">
    <source>
        <dbReference type="PROSITE" id="PS50850"/>
    </source>
</evidence>
<dbReference type="SUPFAM" id="SSF103473">
    <property type="entry name" value="MFS general substrate transporter"/>
    <property type="match status" value="1"/>
</dbReference>
<feature type="transmembrane region" description="Helical" evidence="7">
    <location>
        <begin position="337"/>
        <end position="361"/>
    </location>
</feature>
<dbReference type="PANTHER" id="PTHR23517:SF3">
    <property type="entry name" value="INTEGRAL MEMBRANE TRANSPORT PROTEIN"/>
    <property type="match status" value="1"/>
</dbReference>
<dbReference type="InterPro" id="IPR001958">
    <property type="entry name" value="Tet-R_TetA/multi-R_MdtG-like"/>
</dbReference>
<feature type="transmembrane region" description="Helical" evidence="7">
    <location>
        <begin position="107"/>
        <end position="128"/>
    </location>
</feature>
<name>A0A7X0RT09_9BACL</name>
<evidence type="ECO:0000256" key="1">
    <source>
        <dbReference type="ARBA" id="ARBA00004651"/>
    </source>
</evidence>
<feature type="transmembrane region" description="Helical" evidence="7">
    <location>
        <begin position="279"/>
        <end position="298"/>
    </location>
</feature>
<dbReference type="PROSITE" id="PS50850">
    <property type="entry name" value="MFS"/>
    <property type="match status" value="1"/>
</dbReference>
<evidence type="ECO:0000256" key="6">
    <source>
        <dbReference type="ARBA" id="ARBA00023136"/>
    </source>
</evidence>
<keyword evidence="4 7" id="KW-0812">Transmembrane</keyword>
<dbReference type="InterPro" id="IPR050171">
    <property type="entry name" value="MFS_Transporters"/>
</dbReference>
<evidence type="ECO:0000313" key="10">
    <source>
        <dbReference type="Proteomes" id="UP000547209"/>
    </source>
</evidence>
<dbReference type="PANTHER" id="PTHR23517">
    <property type="entry name" value="RESISTANCE PROTEIN MDTM, PUTATIVE-RELATED-RELATED"/>
    <property type="match status" value="1"/>
</dbReference>
<dbReference type="EMBL" id="JACJVP010000032">
    <property type="protein sequence ID" value="MBB6673040.1"/>
    <property type="molecule type" value="Genomic_DNA"/>
</dbReference>
<evidence type="ECO:0000256" key="3">
    <source>
        <dbReference type="ARBA" id="ARBA00022475"/>
    </source>
</evidence>
<dbReference type="InterPro" id="IPR036259">
    <property type="entry name" value="MFS_trans_sf"/>
</dbReference>
<dbReference type="GO" id="GO:0022857">
    <property type="term" value="F:transmembrane transporter activity"/>
    <property type="evidence" value="ECO:0007669"/>
    <property type="project" value="InterPro"/>
</dbReference>